<proteinExistence type="predicted"/>
<protein>
    <submittedName>
        <fullName evidence="8">Efflux ABC transporter, permease protein</fullName>
    </submittedName>
</protein>
<dbReference type="STRING" id="887929.HMP0721_0870"/>
<keyword evidence="5 6" id="KW-0472">Membrane</keyword>
<accession>E6MFV9</accession>
<evidence type="ECO:0000256" key="6">
    <source>
        <dbReference type="SAM" id="Phobius"/>
    </source>
</evidence>
<dbReference type="InterPro" id="IPR038766">
    <property type="entry name" value="Membrane_comp_ABC_pdt"/>
</dbReference>
<organism evidence="8 9">
    <name type="scientific">Pseudoramibacter alactolyticus ATCC 23263</name>
    <dbReference type="NCBI Taxonomy" id="887929"/>
    <lineage>
        <taxon>Bacteria</taxon>
        <taxon>Bacillati</taxon>
        <taxon>Bacillota</taxon>
        <taxon>Clostridia</taxon>
        <taxon>Eubacteriales</taxon>
        <taxon>Eubacteriaceae</taxon>
        <taxon>Pseudoramibacter</taxon>
    </lineage>
</organism>
<dbReference type="Pfam" id="PF02687">
    <property type="entry name" value="FtsX"/>
    <property type="match status" value="1"/>
</dbReference>
<reference evidence="8 9" key="1">
    <citation type="submission" date="2010-12" db="EMBL/GenBank/DDBJ databases">
        <authorList>
            <person name="Muzny D."/>
            <person name="Qin X."/>
            <person name="Deng J."/>
            <person name="Jiang H."/>
            <person name="Liu Y."/>
            <person name="Qu J."/>
            <person name="Song X.-Z."/>
            <person name="Zhang L."/>
            <person name="Thornton R."/>
            <person name="Coyle M."/>
            <person name="Francisco L."/>
            <person name="Jackson L."/>
            <person name="Javaid M."/>
            <person name="Korchina V."/>
            <person name="Kovar C."/>
            <person name="Mata R."/>
            <person name="Mathew T."/>
            <person name="Ngo R."/>
            <person name="Nguyen L."/>
            <person name="Nguyen N."/>
            <person name="Okwuonu G."/>
            <person name="Ongeri F."/>
            <person name="Pham C."/>
            <person name="Simmons D."/>
            <person name="Wilczek-Boney K."/>
            <person name="Hale W."/>
            <person name="Jakkamsetti A."/>
            <person name="Pham P."/>
            <person name="Ruth R."/>
            <person name="San Lucas F."/>
            <person name="Warren J."/>
            <person name="Zhang J."/>
            <person name="Zhao Z."/>
            <person name="Zhou C."/>
            <person name="Zhu D."/>
            <person name="Lee S."/>
            <person name="Bess C."/>
            <person name="Blankenburg K."/>
            <person name="Forbes L."/>
            <person name="Fu Q."/>
            <person name="Gubbala S."/>
            <person name="Hirani K."/>
            <person name="Jayaseelan J.C."/>
            <person name="Lara F."/>
            <person name="Munidasa M."/>
            <person name="Palculict T."/>
            <person name="Patil S."/>
            <person name="Pu L.-L."/>
            <person name="Saada N."/>
            <person name="Tang L."/>
            <person name="Weissenberger G."/>
            <person name="Zhu Y."/>
            <person name="Hemphill L."/>
            <person name="Shang Y."/>
            <person name="Youmans B."/>
            <person name="Ayvaz T."/>
            <person name="Ross M."/>
            <person name="Santibanez J."/>
            <person name="Aqrawi P."/>
            <person name="Gross S."/>
            <person name="Joshi V."/>
            <person name="Fowler G."/>
            <person name="Nazareth L."/>
            <person name="Reid J."/>
            <person name="Worley K."/>
            <person name="Petrosino J."/>
            <person name="Highlander S."/>
            <person name="Gibbs R."/>
        </authorList>
    </citation>
    <scope>NUCLEOTIDE SEQUENCE [LARGE SCALE GENOMIC DNA]</scope>
    <source>
        <strain evidence="8 9">ATCC 23263</strain>
    </source>
</reference>
<dbReference type="GO" id="GO:0005886">
    <property type="term" value="C:plasma membrane"/>
    <property type="evidence" value="ECO:0007669"/>
    <property type="project" value="UniProtKB-SubCell"/>
</dbReference>
<keyword evidence="2" id="KW-1003">Cell membrane</keyword>
<evidence type="ECO:0000256" key="4">
    <source>
        <dbReference type="ARBA" id="ARBA00022989"/>
    </source>
</evidence>
<evidence type="ECO:0000256" key="3">
    <source>
        <dbReference type="ARBA" id="ARBA00022692"/>
    </source>
</evidence>
<feature type="transmembrane region" description="Helical" evidence="6">
    <location>
        <begin position="615"/>
        <end position="637"/>
    </location>
</feature>
<dbReference type="RefSeq" id="WP_006598294.1">
    <property type="nucleotide sequence ID" value="NZ_GL622359.1"/>
</dbReference>
<dbReference type="AlphaFoldDB" id="E6MFV9"/>
<evidence type="ECO:0000313" key="8">
    <source>
        <dbReference type="EMBL" id="EFV02104.1"/>
    </source>
</evidence>
<gene>
    <name evidence="8" type="ORF">HMP0721_0870</name>
</gene>
<dbReference type="EMBL" id="AEQN01000014">
    <property type="protein sequence ID" value="EFV02104.1"/>
    <property type="molecule type" value="Genomic_DNA"/>
</dbReference>
<dbReference type="HOGENOM" id="CLU_005531_1_0_9"/>
<keyword evidence="3 6" id="KW-0812">Transmembrane</keyword>
<evidence type="ECO:0000256" key="1">
    <source>
        <dbReference type="ARBA" id="ARBA00004651"/>
    </source>
</evidence>
<evidence type="ECO:0000256" key="5">
    <source>
        <dbReference type="ARBA" id="ARBA00023136"/>
    </source>
</evidence>
<feature type="transmembrane region" description="Helical" evidence="6">
    <location>
        <begin position="658"/>
        <end position="679"/>
    </location>
</feature>
<evidence type="ECO:0000313" key="9">
    <source>
        <dbReference type="Proteomes" id="UP000004754"/>
    </source>
</evidence>
<dbReference type="Proteomes" id="UP000004754">
    <property type="component" value="Unassembled WGS sequence"/>
</dbReference>
<feature type="transmembrane region" description="Helical" evidence="6">
    <location>
        <begin position="343"/>
        <end position="366"/>
    </location>
</feature>
<feature type="domain" description="ABC3 transporter permease C-terminal" evidence="7">
    <location>
        <begin position="618"/>
        <end position="734"/>
    </location>
</feature>
<sequence length="745" mass="83433">MLKKRIFRNFRQHLPAYLALFVLIALGMYFIVSMIASADTVDLRMRANARKVHAEDGEITALIPVGDQAIKALKAAGVSVEDQRYLDFKRGKATVRTFVKRRQINKITATKGRLPRRSDEIFLERHFSEARGWRVGDDVTLAGETFRLVGVGCSPDYETPLKNLSDVSADSKNFGTAFLTKEGYEKLLATRRALSAQSFIYAYRRHGKLSDRSVKRLFTDNGTVVLSQTRAENNARIGEAVEDLSMNRVSGIVGGVILLTLIGFVISIFQANAVDKESAVIGALFAMGVNRKTMVCHYLTLPLIVTALAGIAGTLLGFSNAGIGLQLSTTTGYYSLPLLPTVYSRYLIVYGIFVPPLIIVAVNGILLNRKLARSPLELLRHQRKIVKTSGLPLKRFDFNTRFMIRQLLREYKCRIAMIVGVFLSVLLLMMAMNIQVCVQNLAVQNRRDCTYRYMYILKRQPKTQPKGSEAAYAKIYSCDAADGSHIEVTVLGIDRKSSYFKQIHTVKGQKVIASSSVAIKTQTKAGDTLTLKDETTDDKVRYRIADVGSYSIGTTVFMDKQTLLKKEGQSPGAYNVLFSKKPLHLDHAVVASRMSRQDIRDFAATLQKNMRPLSAMTTVIAMVIFVAIVYLMMKFILDRSEFSISLMRIFGYSHREIRKLYMLCDLPIFATALTVSTFAGKAIMDALWPLFVAHVSVGLDLTYQPRHYLMVMGFACSVYALVMAALSRYLRWKETQAVAVLKERE</sequence>
<feature type="transmembrane region" description="Helical" evidence="6">
    <location>
        <begin position="295"/>
        <end position="323"/>
    </location>
</feature>
<feature type="transmembrane region" description="Helical" evidence="6">
    <location>
        <begin position="252"/>
        <end position="274"/>
    </location>
</feature>
<dbReference type="InterPro" id="IPR003838">
    <property type="entry name" value="ABC3_permease_C"/>
</dbReference>
<dbReference type="PANTHER" id="PTHR30287:SF1">
    <property type="entry name" value="INNER MEMBRANE PROTEIN"/>
    <property type="match status" value="1"/>
</dbReference>
<feature type="transmembrane region" description="Helical" evidence="6">
    <location>
        <begin position="415"/>
        <end position="436"/>
    </location>
</feature>
<evidence type="ECO:0000256" key="2">
    <source>
        <dbReference type="ARBA" id="ARBA00022475"/>
    </source>
</evidence>
<dbReference type="OrthoDB" id="2934570at2"/>
<comment type="subcellular location">
    <subcellularLocation>
        <location evidence="1">Cell membrane</location>
        <topology evidence="1">Multi-pass membrane protein</topology>
    </subcellularLocation>
</comment>
<name>E6MFV9_9FIRM</name>
<evidence type="ECO:0000259" key="7">
    <source>
        <dbReference type="Pfam" id="PF02687"/>
    </source>
</evidence>
<dbReference type="PANTHER" id="PTHR30287">
    <property type="entry name" value="MEMBRANE COMPONENT OF PREDICTED ABC SUPERFAMILY METABOLITE UPTAKE TRANSPORTER"/>
    <property type="match status" value="1"/>
</dbReference>
<keyword evidence="9" id="KW-1185">Reference proteome</keyword>
<comment type="caution">
    <text evidence="8">The sequence shown here is derived from an EMBL/GenBank/DDBJ whole genome shotgun (WGS) entry which is preliminary data.</text>
</comment>
<dbReference type="eggNOG" id="COG0577">
    <property type="taxonomic scope" value="Bacteria"/>
</dbReference>
<keyword evidence="4 6" id="KW-1133">Transmembrane helix</keyword>
<feature type="transmembrane region" description="Helical" evidence="6">
    <location>
        <begin position="707"/>
        <end position="726"/>
    </location>
</feature>